<dbReference type="PANTHER" id="PTHR13500">
    <property type="entry name" value="NUCLEOLAR PRERIBOSOMAL-ASSOCIATED PROTEIN 1"/>
    <property type="match status" value="1"/>
</dbReference>
<dbReference type="Pfam" id="PF16201">
    <property type="entry name" value="NopRA1"/>
    <property type="match status" value="1"/>
</dbReference>
<evidence type="ECO:0000259" key="2">
    <source>
        <dbReference type="Pfam" id="PF16201"/>
    </source>
</evidence>
<dbReference type="PANTHER" id="PTHR13500:SF0">
    <property type="entry name" value="NUCLEOLAR PRE-RIBOSOMAL-ASSOCIATED PROTEIN 1"/>
    <property type="match status" value="1"/>
</dbReference>
<evidence type="ECO:0000313" key="3">
    <source>
        <dbReference type="EMBL" id="OEU09632.1"/>
    </source>
</evidence>
<evidence type="ECO:0000256" key="1">
    <source>
        <dbReference type="SAM" id="MobiDB-lite"/>
    </source>
</evidence>
<organism evidence="3 4">
    <name type="scientific">Fragilariopsis cylindrus CCMP1102</name>
    <dbReference type="NCBI Taxonomy" id="635003"/>
    <lineage>
        <taxon>Eukaryota</taxon>
        <taxon>Sar</taxon>
        <taxon>Stramenopiles</taxon>
        <taxon>Ochrophyta</taxon>
        <taxon>Bacillariophyta</taxon>
        <taxon>Bacillariophyceae</taxon>
        <taxon>Bacillariophycidae</taxon>
        <taxon>Bacillariales</taxon>
        <taxon>Bacillariaceae</taxon>
        <taxon>Fragilariopsis</taxon>
    </lineage>
</organism>
<dbReference type="InParanoid" id="A0A1E7EUR2"/>
<accession>A0A1E7EUR2</accession>
<dbReference type="GO" id="GO:0000466">
    <property type="term" value="P:maturation of 5.8S rRNA from tricistronic rRNA transcript (SSU-rRNA, 5.8S rRNA, LSU-rRNA)"/>
    <property type="evidence" value="ECO:0007669"/>
    <property type="project" value="TreeGrafter"/>
</dbReference>
<gene>
    <name evidence="3" type="ORF">FRACYDRAFT_248476</name>
</gene>
<reference evidence="3 4" key="1">
    <citation type="submission" date="2016-09" db="EMBL/GenBank/DDBJ databases">
        <title>Extensive genetic diversity and differential bi-allelic expression allows diatom success in the polar Southern Ocean.</title>
        <authorList>
            <consortium name="DOE Joint Genome Institute"/>
            <person name="Mock T."/>
            <person name="Otillar R.P."/>
            <person name="Strauss J."/>
            <person name="Dupont C."/>
            <person name="Frickenhaus S."/>
            <person name="Maumus F."/>
            <person name="Mcmullan M."/>
            <person name="Sanges R."/>
            <person name="Schmutz J."/>
            <person name="Toseland A."/>
            <person name="Valas R."/>
            <person name="Veluchamy A."/>
            <person name="Ward B.J."/>
            <person name="Allen A."/>
            <person name="Barry K."/>
            <person name="Falciatore A."/>
            <person name="Ferrante M."/>
            <person name="Fortunato A.E."/>
            <person name="Gloeckner G."/>
            <person name="Gruber A."/>
            <person name="Hipkin R."/>
            <person name="Janech M."/>
            <person name="Kroth P."/>
            <person name="Leese F."/>
            <person name="Lindquist E."/>
            <person name="Lyon B.R."/>
            <person name="Martin J."/>
            <person name="Mayer C."/>
            <person name="Parker M."/>
            <person name="Quesneville H."/>
            <person name="Raymond J."/>
            <person name="Uhlig C."/>
            <person name="Valentin K.U."/>
            <person name="Worden A.Z."/>
            <person name="Armbrust E.V."/>
            <person name="Bowler C."/>
            <person name="Green B."/>
            <person name="Moulton V."/>
            <person name="Van Oosterhout C."/>
            <person name="Grigoriev I."/>
        </authorList>
    </citation>
    <scope>NUCLEOTIDE SEQUENCE [LARGE SCALE GENOMIC DNA]</scope>
    <source>
        <strain evidence="3 4">CCMP1102</strain>
    </source>
</reference>
<dbReference type="EMBL" id="KV784375">
    <property type="protein sequence ID" value="OEU09632.1"/>
    <property type="molecule type" value="Genomic_DNA"/>
</dbReference>
<evidence type="ECO:0000313" key="4">
    <source>
        <dbReference type="Proteomes" id="UP000095751"/>
    </source>
</evidence>
<name>A0A1E7EUR2_9STRA</name>
<proteinExistence type="predicted"/>
<dbReference type="InterPro" id="IPR032436">
    <property type="entry name" value="URB1_C"/>
</dbReference>
<dbReference type="Proteomes" id="UP000095751">
    <property type="component" value="Unassembled WGS sequence"/>
</dbReference>
<dbReference type="KEGG" id="fcy:FRACYDRAFT_248476"/>
<dbReference type="OrthoDB" id="72892at2759"/>
<sequence>MTSNNIDGTLRASEFAVTLNGDNYQAILKALKQFAATVKKELMAEDEDKGTDEPVTKKYKKTEQWKKDTAAYDVPFVGTAVARGEKAVVVRGEWPTGIVKVYLEKSPLALELMSDDLLAPDGQIHKVLIKKNRTKLSRLICKAHLLAIAELLTVEIPTYKLQEYSSDDNDDQEVGGGNEPTDTDTTNVSFLQGFIKNSLPRLFDILNEDTASGRGKSGTVGGCDILVAPTLKVLKYFSMISTTNARLVARYLDERLLDGVLKVCLKPLHIKKESPSQSTNEDVVHSKPPRMEAIFLATSLLHTNDPAVNTYICTGGSKERKVKPGILYIALREGLADASSNSAKEMNDDKDDYNDAVADMFESVRLSLFTTPNIANPKLLHNLVSRDPLQHLCRLSSYAPPLTRDNTYVDVLNTRDHPTKLGGASENLGVEARRLLFPLLSDRAISPFLLSSGSDQVARSMVRLLESQDASIELRRFLLYCTNEAPSLIEELFSLLAMPDPKNSFEFISRTSFIVNLLRKGPSPVACLSSVVEERQLTADDILLTLLPIKMKGHFLAKSLQNGNHFVRLESFKLIVIVLKRFESFRLEGAKLYKWDDTFIKNLTSTTFQWLPDLQILLSLRSRFDGMSADKCGAILTDYLFRVIEAYITIMPALVKSVKFDWMKLLPDSASVFNRALPLIQVRILKCLQTIIKVCQHDLDSLLLSSKIIFEIMLSTKSKIIHGMCQKIASSLMTNALLPKVTNDDILVCIQEEASTWIDAISPSTLPTFFKLLQEVLNNSWTHLALIGKAWKTYGVPKNMNFSLLVAAALSTSCDSSKPFALLVGQVLSRCLANLRNPLPLAAVIIYANTEESCIAKSQFLMPLVNYAQAILDFNKQDNKTRTSHLTTLLSSYFENGSHFSCLSDYLNGIKSIDMTYDSNRNSILQLSPTRLISFIKFLNHIFVFSGSRGNIKERYWLIIQRLLPTILLHPESIAIERKVSSALDDIYSIQKHVPFANFDEIDMMVVSCPFFTSNKFITRRKKISVDAIFKSRNEIFLGIDKRSQFLRICLAKNHLPPNSFEKIQLSLISDTKNRFSNIGLQFLVCCFGIQAQKFDEDFCFEYSVLETVINAWLWVAKEAKNNENALYRQIKSNLCALLTHSLEKESVEAAALLVILDKHPESLVLELCLDFSVEDEKSWVLAEIDFLNILLRINSHCFLRPSLSYLRNMDARLSNAWEAGYLDSSIEILLRQIKSSPEMLKSFFEVVTPIASQRLIQTLSKMETPDLDRIAPLMNLMCGIFDSGNTISCDIFSLTKEVVRILSLFRRTQSIKSYGNGIKHMCCVGMCILNSLKSTNTYENSDALTKQLTSELFHFLFAALPLTLKQHSSHAPLGLSPDMVLTWLIALIEDSGNFDTLLLKQMEMSVAKKVCRACLKHGVSLENDVSNIPTLSLHFMSLLMRQLLDGTSFLAPIIPSAKDVFYMITSHSKFEKLFTDAENNEEDMKRTKTKEAVLRLMISCVIVSTDDIEIEPLTWRILFASTNAGLSRFDVLIRNLVSVCSINCIPFTDEFRWKECETHKEEQVMTRRFDWLIDALDTARIRSTISRFPYSDRMNQDVTLDSIWAEQDLHENDDEIRTKSHQPMNHSRKDGEMSGVNRYSPAFILPLLLEAIELGLSPNKRIAADGSPIVTSSDNAVHREPMIFSKSSIASIHILCEKGVISLCLVSLSSLCERTRCYAVSILGLILQACHTTEAFESSSWRDRPQLVMILNSVQRSFVLQKSLDEDDSAVPKITPIIANFLARAALVLPKPDDPLYVSINRYFLKTEADHGAFQDMNRLPAFMSLFCSSSEDSNQSRAERMWVLQMISDGLVDESCYRLATSCHAPDLILSSFENVRLSRASVEAKGAEICLLLESLKSMIDHGEFGALVHLVRRSGILSWMSSLCQSNHDLYKASFAALHSISVGLSNVREEGLPCPNIQHMGASIETSFRVLKIADASTKEVLLQTLCGLPISLTPDLQQETAQNFILLSLHHYFDIVSSKSDCASSLPINEDKDRLIRLVLQRVALLVERFETKSLSSNSTATNIIKKLFVLRCDSGISQVEVRALWSRCLRLLIQNTSSSDESMGFLKDAALKELYEDDAFD</sequence>
<dbReference type="GO" id="GO:0000463">
    <property type="term" value="P:maturation of LSU-rRNA from tricistronic rRNA transcript (SSU-rRNA, 5.8S rRNA, LSU-rRNA)"/>
    <property type="evidence" value="ECO:0007669"/>
    <property type="project" value="TreeGrafter"/>
</dbReference>
<feature type="region of interest" description="Disordered" evidence="1">
    <location>
        <begin position="165"/>
        <end position="186"/>
    </location>
</feature>
<dbReference type="InterPro" id="IPR039844">
    <property type="entry name" value="URB1"/>
</dbReference>
<keyword evidence="4" id="KW-1185">Reference proteome</keyword>
<protein>
    <recommendedName>
        <fullName evidence="2">URB1 C-terminal domain-containing protein</fullName>
    </recommendedName>
</protein>
<dbReference type="GO" id="GO:0005730">
    <property type="term" value="C:nucleolus"/>
    <property type="evidence" value="ECO:0007669"/>
    <property type="project" value="TreeGrafter"/>
</dbReference>
<feature type="domain" description="URB1 C-terminal" evidence="2">
    <location>
        <begin position="1702"/>
        <end position="1923"/>
    </location>
</feature>